<dbReference type="OrthoDB" id="5981040at2759"/>
<protein>
    <submittedName>
        <fullName evidence="3">UPF0547 protein C16orf87 homolog</fullName>
    </submittedName>
</protein>
<dbReference type="InterPro" id="IPR040246">
    <property type="entry name" value="C16orf87-like"/>
</dbReference>
<evidence type="ECO:0000256" key="1">
    <source>
        <dbReference type="SAM" id="MobiDB-lite"/>
    </source>
</evidence>
<evidence type="ECO:0000313" key="2">
    <source>
        <dbReference type="Proteomes" id="UP000694846"/>
    </source>
</evidence>
<feature type="compositionally biased region" description="Basic and acidic residues" evidence="1">
    <location>
        <begin position="73"/>
        <end position="87"/>
    </location>
</feature>
<dbReference type="Proteomes" id="UP000694846">
    <property type="component" value="Unplaced"/>
</dbReference>
<gene>
    <name evidence="3" type="primary">LOC112688566</name>
</gene>
<accession>A0A8B8G2Z9</accession>
<dbReference type="RefSeq" id="XP_025417609.1">
    <property type="nucleotide sequence ID" value="XM_025561824.1"/>
</dbReference>
<dbReference type="PANTHER" id="PTHR31101">
    <property type="entry name" value="UPF0547 PROTEIN C16ORF87"/>
    <property type="match status" value="1"/>
</dbReference>
<evidence type="ECO:0000313" key="3">
    <source>
        <dbReference type="RefSeq" id="XP_025417609.1"/>
    </source>
</evidence>
<dbReference type="GeneID" id="112688566"/>
<feature type="region of interest" description="Disordered" evidence="1">
    <location>
        <begin position="59"/>
        <end position="87"/>
    </location>
</feature>
<keyword evidence="2" id="KW-1185">Reference proteome</keyword>
<sequence length="179" mass="20319">MLRNKKVSVKKICPGCGLQFPVAVKTCTKCKHSFYLSKKDITPKPVAKVTTATTAVSAAEQLKDSTTGAATRSDGRRRTERVRREKPNYYDASAFIRKTRKRTEKPTTKPKVNFQGRQDVQITQPKKGVASQKQNYKTKVVQDPEDKIYHNIMKNDKAKVCALILAELNDKLMFTSWRP</sequence>
<dbReference type="AlphaFoldDB" id="A0A8B8G2Z9"/>
<reference evidence="3" key="1">
    <citation type="submission" date="2025-08" db="UniProtKB">
        <authorList>
            <consortium name="RefSeq"/>
        </authorList>
    </citation>
    <scope>IDENTIFICATION</scope>
    <source>
        <tissue evidence="3">Whole body</tissue>
    </source>
</reference>
<proteinExistence type="predicted"/>
<organism evidence="2 3">
    <name type="scientific">Sipha flava</name>
    <name type="common">yellow sugarcane aphid</name>
    <dbReference type="NCBI Taxonomy" id="143950"/>
    <lineage>
        <taxon>Eukaryota</taxon>
        <taxon>Metazoa</taxon>
        <taxon>Ecdysozoa</taxon>
        <taxon>Arthropoda</taxon>
        <taxon>Hexapoda</taxon>
        <taxon>Insecta</taxon>
        <taxon>Pterygota</taxon>
        <taxon>Neoptera</taxon>
        <taxon>Paraneoptera</taxon>
        <taxon>Hemiptera</taxon>
        <taxon>Sternorrhyncha</taxon>
        <taxon>Aphidomorpha</taxon>
        <taxon>Aphidoidea</taxon>
        <taxon>Aphididae</taxon>
        <taxon>Sipha</taxon>
    </lineage>
</organism>
<name>A0A8B8G2Z9_9HEMI</name>